<name>D9SJ04_GALCS</name>
<evidence type="ECO:0000313" key="2">
    <source>
        <dbReference type="Proteomes" id="UP000001235"/>
    </source>
</evidence>
<dbReference type="Proteomes" id="UP000001235">
    <property type="component" value="Chromosome"/>
</dbReference>
<dbReference type="SUPFAM" id="SSF53067">
    <property type="entry name" value="Actin-like ATPase domain"/>
    <property type="match status" value="1"/>
</dbReference>
<reference evidence="1 2" key="1">
    <citation type="submission" date="2010-08" db="EMBL/GenBank/DDBJ databases">
        <title>Complete sequence of Gallionella capsiferriformans ES-2.</title>
        <authorList>
            <consortium name="US DOE Joint Genome Institute"/>
            <person name="Lucas S."/>
            <person name="Copeland A."/>
            <person name="Lapidus A."/>
            <person name="Cheng J.-F."/>
            <person name="Bruce D."/>
            <person name="Goodwin L."/>
            <person name="Pitluck S."/>
            <person name="Chertkov O."/>
            <person name="Davenport K.W."/>
            <person name="Detter J.C."/>
            <person name="Han C."/>
            <person name="Tapia R."/>
            <person name="Land M."/>
            <person name="Hauser L."/>
            <person name="Chang Y.-J."/>
            <person name="Jeffries C."/>
            <person name="Kyrpides N."/>
            <person name="Ivanova N."/>
            <person name="Mikhailova N."/>
            <person name="Shelobolina E.S."/>
            <person name="Picardal F."/>
            <person name="Roden E."/>
            <person name="Emerson D."/>
            <person name="Woyke T."/>
        </authorList>
    </citation>
    <scope>NUCLEOTIDE SEQUENCE [LARGE SCALE GENOMIC DNA]</scope>
    <source>
        <strain evidence="1 2">ES-2</strain>
    </source>
</reference>
<proteinExistence type="predicted"/>
<dbReference type="Pfam" id="PF11104">
    <property type="entry name" value="PilM_2"/>
    <property type="match status" value="1"/>
</dbReference>
<dbReference type="AlphaFoldDB" id="D9SJ04"/>
<evidence type="ECO:0000313" key="1">
    <source>
        <dbReference type="EMBL" id="ADL54280.1"/>
    </source>
</evidence>
<dbReference type="KEGG" id="gca:Galf_0235"/>
<accession>D9SJ04</accession>
<dbReference type="RefSeq" id="WP_013292223.1">
    <property type="nucleotide sequence ID" value="NC_014394.1"/>
</dbReference>
<dbReference type="OrthoDB" id="5296002at2"/>
<dbReference type="EMBL" id="CP002159">
    <property type="protein sequence ID" value="ADL54280.1"/>
    <property type="molecule type" value="Genomic_DNA"/>
</dbReference>
<dbReference type="InterPro" id="IPR005883">
    <property type="entry name" value="PilM"/>
</dbReference>
<dbReference type="HOGENOM" id="CLU_075009_1_0_4"/>
<dbReference type="STRING" id="395494.Galf_0235"/>
<sequence length="317" mass="35435">MKIPSITSFLKAKPRDAGWLAVGLTSHGVFLIQLSFDAEIPRVLRCEYHENSAVTVAYLERLRRESDLGNEACTTLLAAGEYQIMLMEAPNVPDNELKTAMRWKIKDSLAYSVDDAAVDVLRIPVNKNRPEHNQSLFAIAVPNETIKTRMALFEQAKLALSIIEIPETAQRNVARLFEQSDRALALLAFDELGGLLTFTADGELYLSRRIEITLPQLRDANEALREQYRDRVELELQRSLDYFDRQFNHLSLSRVLLSAPEDSGLLDYLVSTVGMAVEGVDLSQVLDISAVPAMADSEFAAMVLPTLGAALRQERRA</sequence>
<keyword evidence="2" id="KW-1185">Reference proteome</keyword>
<organism evidence="1 2">
    <name type="scientific">Gallionella capsiferriformans (strain ES-2)</name>
    <name type="common">Gallionella ferruginea capsiferriformans (strain ES-2)</name>
    <dbReference type="NCBI Taxonomy" id="395494"/>
    <lineage>
        <taxon>Bacteria</taxon>
        <taxon>Pseudomonadati</taxon>
        <taxon>Pseudomonadota</taxon>
        <taxon>Betaproteobacteria</taxon>
        <taxon>Nitrosomonadales</taxon>
        <taxon>Gallionellaceae</taxon>
        <taxon>Gallionella</taxon>
    </lineage>
</organism>
<dbReference type="InterPro" id="IPR043129">
    <property type="entry name" value="ATPase_NBD"/>
</dbReference>
<dbReference type="eggNOG" id="COG4972">
    <property type="taxonomic scope" value="Bacteria"/>
</dbReference>
<protein>
    <submittedName>
        <fullName evidence="1">Putative mannose-sensitive agglutinin (MSHA) biogenesis protein MshI</fullName>
    </submittedName>
</protein>
<gene>
    <name evidence="1" type="ordered locus">Galf_0235</name>
</gene>